<dbReference type="EMBL" id="AP028910">
    <property type="protein sequence ID" value="BES90832.1"/>
    <property type="molecule type" value="Genomic_DNA"/>
</dbReference>
<dbReference type="SUPFAM" id="SSF48726">
    <property type="entry name" value="Immunoglobulin"/>
    <property type="match status" value="1"/>
</dbReference>
<dbReference type="PROSITE" id="PS01209">
    <property type="entry name" value="LDLRA_1"/>
    <property type="match status" value="1"/>
</dbReference>
<keyword evidence="5" id="KW-0449">Lipoprotein</keyword>
<evidence type="ECO:0000259" key="4">
    <source>
        <dbReference type="PROSITE" id="PS50835"/>
    </source>
</evidence>
<dbReference type="SMART" id="SM00408">
    <property type="entry name" value="IGc2"/>
    <property type="match status" value="1"/>
</dbReference>
<dbReference type="InterPro" id="IPR036179">
    <property type="entry name" value="Ig-like_dom_sf"/>
</dbReference>
<dbReference type="CDD" id="cd00096">
    <property type="entry name" value="Ig"/>
    <property type="match status" value="1"/>
</dbReference>
<dbReference type="SMART" id="SM00409">
    <property type="entry name" value="IG"/>
    <property type="match status" value="1"/>
</dbReference>
<dbReference type="Gene3D" id="4.10.400.10">
    <property type="entry name" value="Low-density Lipoprotein Receptor"/>
    <property type="match status" value="1"/>
</dbReference>
<dbReference type="PROSITE" id="PS50835">
    <property type="entry name" value="IG_LIKE"/>
    <property type="match status" value="1"/>
</dbReference>
<keyword evidence="5" id="KW-0675">Receptor</keyword>
<evidence type="ECO:0000313" key="5">
    <source>
        <dbReference type="EMBL" id="BES90832.1"/>
    </source>
</evidence>
<dbReference type="InterPro" id="IPR013783">
    <property type="entry name" value="Ig-like_fold"/>
</dbReference>
<proteinExistence type="predicted"/>
<dbReference type="InterPro" id="IPR002172">
    <property type="entry name" value="LDrepeatLR_classA_rpt"/>
</dbReference>
<dbReference type="InterPro" id="IPR003599">
    <property type="entry name" value="Ig_sub"/>
</dbReference>
<dbReference type="SUPFAM" id="SSF57424">
    <property type="entry name" value="LDL receptor-like module"/>
    <property type="match status" value="1"/>
</dbReference>
<evidence type="ECO:0000256" key="1">
    <source>
        <dbReference type="ARBA" id="ARBA00023157"/>
    </source>
</evidence>
<evidence type="ECO:0000313" key="6">
    <source>
        <dbReference type="Proteomes" id="UP001307889"/>
    </source>
</evidence>
<reference evidence="5 6" key="1">
    <citation type="submission" date="2023-09" db="EMBL/GenBank/DDBJ databases">
        <title>Nesidiocoris tenuis whole genome shotgun sequence.</title>
        <authorList>
            <person name="Shibata T."/>
            <person name="Shimoda M."/>
            <person name="Kobayashi T."/>
            <person name="Uehara T."/>
        </authorList>
    </citation>
    <scope>NUCLEOTIDE SEQUENCE [LARGE SCALE GENOMIC DNA]</scope>
    <source>
        <strain evidence="5 6">Japan</strain>
    </source>
</reference>
<keyword evidence="1 2" id="KW-1015">Disulfide bond</keyword>
<gene>
    <name evidence="5" type="ORF">NTJ_03640</name>
</gene>
<dbReference type="PROSITE" id="PS50068">
    <property type="entry name" value="LDLRA_2"/>
    <property type="match status" value="1"/>
</dbReference>
<feature type="chain" id="PRO_5047355890" evidence="3">
    <location>
        <begin position="21"/>
        <end position="345"/>
    </location>
</feature>
<accession>A0ABN7AKD9</accession>
<feature type="disulfide bond" evidence="2">
    <location>
        <begin position="135"/>
        <end position="153"/>
    </location>
</feature>
<organism evidence="5 6">
    <name type="scientific">Nesidiocoris tenuis</name>
    <dbReference type="NCBI Taxonomy" id="355587"/>
    <lineage>
        <taxon>Eukaryota</taxon>
        <taxon>Metazoa</taxon>
        <taxon>Ecdysozoa</taxon>
        <taxon>Arthropoda</taxon>
        <taxon>Hexapoda</taxon>
        <taxon>Insecta</taxon>
        <taxon>Pterygota</taxon>
        <taxon>Neoptera</taxon>
        <taxon>Paraneoptera</taxon>
        <taxon>Hemiptera</taxon>
        <taxon>Heteroptera</taxon>
        <taxon>Panheteroptera</taxon>
        <taxon>Cimicomorpha</taxon>
        <taxon>Miridae</taxon>
        <taxon>Dicyphina</taxon>
        <taxon>Nesidiocoris</taxon>
    </lineage>
</organism>
<feature type="domain" description="Ig-like" evidence="4">
    <location>
        <begin position="46"/>
        <end position="99"/>
    </location>
</feature>
<dbReference type="Pfam" id="PF00057">
    <property type="entry name" value="Ldl_recept_a"/>
    <property type="match status" value="1"/>
</dbReference>
<evidence type="ECO:0000256" key="3">
    <source>
        <dbReference type="SAM" id="SignalP"/>
    </source>
</evidence>
<dbReference type="InterPro" id="IPR036055">
    <property type="entry name" value="LDL_receptor-like_sf"/>
</dbReference>
<dbReference type="Pfam" id="PF13927">
    <property type="entry name" value="Ig_3"/>
    <property type="match status" value="1"/>
</dbReference>
<dbReference type="Proteomes" id="UP001307889">
    <property type="component" value="Chromosome 2"/>
</dbReference>
<sequence>MINALIVLIYLLFSIRGFQAGYDNEAVIILTASNSAADNYVVKNVGDKLKLSCRTSQPENNVTWVTPAAAGDFYTTAVSGGSTFVIPKLTANDSGEYKCGYCSRNDNCNDDLNNLSVYRVVNILVKKKSCAGFQCSSGVCIPDRFVCDGRQDCSNNRDEDAERCGPHPCGDNKLNCSDGRCIPKEWCSVRWDVNNCCPVHIEALNDRRFLSYNNFQIVGQKPERSIPELVEIIVQISEAAALVLFLLALIKVVIFHFHLKAGCSLRRNCDFRAGTAYLAPREVSRMESIELEESARLRNSSDPATFSAQPVAIDRLLRPPPSYDEVVQSNYENDLPPPSYSSVCP</sequence>
<protein>
    <submittedName>
        <fullName evidence="5">Low-density lipoprotein receptor domain class A</fullName>
    </submittedName>
</protein>
<dbReference type="InterPro" id="IPR007110">
    <property type="entry name" value="Ig-like_dom"/>
</dbReference>
<keyword evidence="6" id="KW-1185">Reference proteome</keyword>
<dbReference type="InterPro" id="IPR003598">
    <property type="entry name" value="Ig_sub2"/>
</dbReference>
<evidence type="ECO:0000256" key="2">
    <source>
        <dbReference type="PROSITE-ProRule" id="PRU00124"/>
    </source>
</evidence>
<name>A0ABN7AKD9_9HEMI</name>
<keyword evidence="3" id="KW-0732">Signal</keyword>
<feature type="signal peptide" evidence="3">
    <location>
        <begin position="1"/>
        <end position="20"/>
    </location>
</feature>
<dbReference type="CDD" id="cd00112">
    <property type="entry name" value="LDLa"/>
    <property type="match status" value="1"/>
</dbReference>
<dbReference type="SMART" id="SM00192">
    <property type="entry name" value="LDLa"/>
    <property type="match status" value="1"/>
</dbReference>
<comment type="caution">
    <text evidence="2">Lacks conserved residue(s) required for the propagation of feature annotation.</text>
</comment>
<dbReference type="InterPro" id="IPR023415">
    <property type="entry name" value="LDLR_class-A_CS"/>
</dbReference>
<dbReference type="Gene3D" id="2.60.40.10">
    <property type="entry name" value="Immunoglobulins"/>
    <property type="match status" value="1"/>
</dbReference>